<feature type="domain" description="Beta-glucuronidase C-terminal" evidence="2">
    <location>
        <begin position="426"/>
        <end position="535"/>
    </location>
</feature>
<accession>A0A9P5P4G5</accession>
<proteinExistence type="predicted"/>
<dbReference type="PANTHER" id="PTHR36183:SF2">
    <property type="entry name" value="BETA-GLUCURONIDASE C-TERMINAL DOMAIN-CONTAINING PROTEIN"/>
    <property type="match status" value="1"/>
</dbReference>
<evidence type="ECO:0000256" key="1">
    <source>
        <dbReference type="SAM" id="SignalP"/>
    </source>
</evidence>
<dbReference type="InterPro" id="IPR031728">
    <property type="entry name" value="GlcAase_C"/>
</dbReference>
<evidence type="ECO:0000313" key="3">
    <source>
        <dbReference type="EMBL" id="KAF8914179.1"/>
    </source>
</evidence>
<dbReference type="Gene3D" id="3.20.20.80">
    <property type="entry name" value="Glycosidases"/>
    <property type="match status" value="1"/>
</dbReference>
<reference evidence="3" key="1">
    <citation type="submission" date="2020-11" db="EMBL/GenBank/DDBJ databases">
        <authorList>
            <consortium name="DOE Joint Genome Institute"/>
            <person name="Ahrendt S."/>
            <person name="Riley R."/>
            <person name="Andreopoulos W."/>
            <person name="LaButti K."/>
            <person name="Pangilinan J."/>
            <person name="Ruiz-duenas F.J."/>
            <person name="Barrasa J.M."/>
            <person name="Sanchez-Garcia M."/>
            <person name="Camarero S."/>
            <person name="Miyauchi S."/>
            <person name="Serrano A."/>
            <person name="Linde D."/>
            <person name="Babiker R."/>
            <person name="Drula E."/>
            <person name="Ayuso-Fernandez I."/>
            <person name="Pacheco R."/>
            <person name="Padilla G."/>
            <person name="Ferreira P."/>
            <person name="Barriuso J."/>
            <person name="Kellner H."/>
            <person name="Castanera R."/>
            <person name="Alfaro M."/>
            <person name="Ramirez L."/>
            <person name="Pisabarro A.G."/>
            <person name="Kuo A."/>
            <person name="Tritt A."/>
            <person name="Lipzen A."/>
            <person name="He G."/>
            <person name="Yan M."/>
            <person name="Ng V."/>
            <person name="Cullen D."/>
            <person name="Martin F."/>
            <person name="Rosso M.-N."/>
            <person name="Henrissat B."/>
            <person name="Hibbett D."/>
            <person name="Martinez A.T."/>
            <person name="Grigoriev I.V."/>
        </authorList>
    </citation>
    <scope>NUCLEOTIDE SEQUENCE</scope>
    <source>
        <strain evidence="3">AH 44721</strain>
    </source>
</reference>
<dbReference type="SUPFAM" id="SSF51445">
    <property type="entry name" value="(Trans)glycosidases"/>
    <property type="match status" value="1"/>
</dbReference>
<dbReference type="InterPro" id="IPR017853">
    <property type="entry name" value="GH"/>
</dbReference>
<name>A0A9P5P4G5_GYMJU</name>
<keyword evidence="4" id="KW-1185">Reference proteome</keyword>
<dbReference type="InterPro" id="IPR052974">
    <property type="entry name" value="GH79_Enzymes"/>
</dbReference>
<keyword evidence="3" id="KW-0378">Hydrolase</keyword>
<feature type="chain" id="PRO_5040513926" evidence="1">
    <location>
        <begin position="23"/>
        <end position="588"/>
    </location>
</feature>
<dbReference type="OrthoDB" id="2796951at2759"/>
<sequence>MLPSVTLFTLLIASFLSPLASADPIQVSIPSKPPSTHVVNSNFLGISFELSFLDEYFGNNTSTIPPTVINYLSVLHSRIDNGPVRMRIGGNSADDSTYVPTQTSAMEQFTSSTADSDDQPVDYGPVLWDVLNKVASDVGGAAYLIALSLRDPNSTYIPSLAADAAQKLGDTLDGFLLGNIDDRPIKEPDLYTSHGNRPNLKNYTTAIYMSEFQSVLNRLKDTSSGNILDKHDIGGPSICCDWSLDALINDGYTASFGNVLKYIALQHYPQNNCFGSYQFEIPYYVQHSNVVNLAAWQNSGIDLVLSSTGSNKQEVVMSEFNSASCGGIPGISNTFAVGSLWTVDYALQMASVGYSAAYLHTREQGISYNLFAPPAGAAALSDPWTTNTPFYSLLVTAEALRSRNGSIVTDLDINGSKKNSNVSVSGYAVYDAVDSTVLQLVFFNYANVSSSAGSSASFAIPSGVFSSSKSSSLTVKYLVGDSMAEGKNIAWGGETFANVSDGKPIAANASWAPANSQIECSNGCTINVPGPGMAVVFANGAPGSQTTTTTASGGSPTAVVKTASSSANNNIIYMSTVTLSALLTAFLV</sequence>
<keyword evidence="1" id="KW-0732">Signal</keyword>
<comment type="caution">
    <text evidence="3">The sequence shown here is derived from an EMBL/GenBank/DDBJ whole genome shotgun (WGS) entry which is preliminary data.</text>
</comment>
<protein>
    <submittedName>
        <fullName evidence="3">Glycoside hydrolase family 79 protein</fullName>
    </submittedName>
</protein>
<gene>
    <name evidence="3" type="ORF">CPB84DRAFT_1840913</name>
</gene>
<dbReference type="GO" id="GO:0016787">
    <property type="term" value="F:hydrolase activity"/>
    <property type="evidence" value="ECO:0007669"/>
    <property type="project" value="UniProtKB-KW"/>
</dbReference>
<organism evidence="3 4">
    <name type="scientific">Gymnopilus junonius</name>
    <name type="common">Spectacular rustgill mushroom</name>
    <name type="synonym">Gymnopilus spectabilis subsp. junonius</name>
    <dbReference type="NCBI Taxonomy" id="109634"/>
    <lineage>
        <taxon>Eukaryota</taxon>
        <taxon>Fungi</taxon>
        <taxon>Dikarya</taxon>
        <taxon>Basidiomycota</taxon>
        <taxon>Agaricomycotina</taxon>
        <taxon>Agaricomycetes</taxon>
        <taxon>Agaricomycetidae</taxon>
        <taxon>Agaricales</taxon>
        <taxon>Agaricineae</taxon>
        <taxon>Hymenogastraceae</taxon>
        <taxon>Gymnopilus</taxon>
    </lineage>
</organism>
<dbReference type="EMBL" id="JADNYJ010000001">
    <property type="protein sequence ID" value="KAF8914179.1"/>
    <property type="molecule type" value="Genomic_DNA"/>
</dbReference>
<dbReference type="Pfam" id="PF16862">
    <property type="entry name" value="Glyco_hydro_79C"/>
    <property type="match status" value="1"/>
</dbReference>
<feature type="signal peptide" evidence="1">
    <location>
        <begin position="1"/>
        <end position="22"/>
    </location>
</feature>
<dbReference type="Proteomes" id="UP000724874">
    <property type="component" value="Unassembled WGS sequence"/>
</dbReference>
<evidence type="ECO:0000259" key="2">
    <source>
        <dbReference type="Pfam" id="PF16862"/>
    </source>
</evidence>
<dbReference type="AlphaFoldDB" id="A0A9P5P4G5"/>
<dbReference type="PANTHER" id="PTHR36183">
    <property type="entry name" value="BETA-GLUCURONIDASE"/>
    <property type="match status" value="1"/>
</dbReference>
<evidence type="ECO:0000313" key="4">
    <source>
        <dbReference type="Proteomes" id="UP000724874"/>
    </source>
</evidence>